<dbReference type="STRING" id="1317122.ATO12_19715"/>
<dbReference type="EMBL" id="AQRA01000006">
    <property type="protein sequence ID" value="EZH73233.1"/>
    <property type="molecule type" value="Genomic_DNA"/>
</dbReference>
<protein>
    <recommendedName>
        <fullName evidence="4">Anti-sigma factor</fullName>
    </recommendedName>
</protein>
<evidence type="ECO:0000313" key="3">
    <source>
        <dbReference type="Proteomes" id="UP000023541"/>
    </source>
</evidence>
<keyword evidence="3" id="KW-1185">Reference proteome</keyword>
<name>A0A023BTW4_9FLAO</name>
<dbReference type="eggNOG" id="ENOG502Z9JH">
    <property type="taxonomic scope" value="Bacteria"/>
</dbReference>
<feature type="region of interest" description="Disordered" evidence="1">
    <location>
        <begin position="212"/>
        <end position="234"/>
    </location>
</feature>
<dbReference type="PROSITE" id="PS51257">
    <property type="entry name" value="PROKAR_LIPOPROTEIN"/>
    <property type="match status" value="1"/>
</dbReference>
<dbReference type="OrthoDB" id="1115036at2"/>
<organism evidence="2 3">
    <name type="scientific">Aquimarina atlantica</name>
    <dbReference type="NCBI Taxonomy" id="1317122"/>
    <lineage>
        <taxon>Bacteria</taxon>
        <taxon>Pseudomonadati</taxon>
        <taxon>Bacteroidota</taxon>
        <taxon>Flavobacteriia</taxon>
        <taxon>Flavobacteriales</taxon>
        <taxon>Flavobacteriaceae</taxon>
        <taxon>Aquimarina</taxon>
    </lineage>
</organism>
<reference evidence="2 3" key="1">
    <citation type="submission" date="2014-04" db="EMBL/GenBank/DDBJ databases">
        <title>Aquimarina sp. 22II-S11-z7 Genome Sequencing.</title>
        <authorList>
            <person name="Lai Q."/>
        </authorList>
    </citation>
    <scope>NUCLEOTIDE SEQUENCE [LARGE SCALE GENOMIC DNA]</scope>
    <source>
        <strain evidence="2 3">22II-S11-z7</strain>
    </source>
</reference>
<dbReference type="AlphaFoldDB" id="A0A023BTW4"/>
<gene>
    <name evidence="2" type="ORF">ATO12_19715</name>
</gene>
<dbReference type="RefSeq" id="WP_034243082.1">
    <property type="nucleotide sequence ID" value="NZ_AQRA01000006.1"/>
</dbReference>
<evidence type="ECO:0000256" key="1">
    <source>
        <dbReference type="SAM" id="MobiDB-lite"/>
    </source>
</evidence>
<proteinExistence type="predicted"/>
<sequence length="302" mass="31192">MFKKAIIGTLVIGCIFSSCNNDDDSGNVPTESNLTLNLSGLEDLGSDYLYEGWIIVNNAPVSTGTFSVNSAGELSSTSFMVNTESLKAAAAFVLTIEPNPDPNPAPSDTKLLKGDFGTGNTATVGLGPVGEGDFSASAGGFFLRTPTDEASGTANNGNDQYGVWFGTPGMPPAANLTLPVLDAGWKYEGWVVADGVPLSTGTFTMNNTADDNAGDLNGFSETASNGPQLPGEDFFRNAPDGVTFPLDVRGKTVVISVEPFPDNSAAPFLLKPLVGTAGTDTAPASYTFELNSASFPSGSVTR</sequence>
<accession>A0A023BTW4</accession>
<evidence type="ECO:0000313" key="2">
    <source>
        <dbReference type="EMBL" id="EZH73233.1"/>
    </source>
</evidence>
<dbReference type="Proteomes" id="UP000023541">
    <property type="component" value="Unassembled WGS sequence"/>
</dbReference>
<evidence type="ECO:0008006" key="4">
    <source>
        <dbReference type="Google" id="ProtNLM"/>
    </source>
</evidence>
<comment type="caution">
    <text evidence="2">The sequence shown here is derived from an EMBL/GenBank/DDBJ whole genome shotgun (WGS) entry which is preliminary data.</text>
</comment>